<comment type="subcellular location">
    <subcellularLocation>
        <location evidence="1">Cell membrane</location>
        <topology evidence="1">Multi-pass membrane protein</topology>
    </subcellularLocation>
</comment>
<accession>A0A932M0R5</accession>
<feature type="transmembrane region" description="Helical" evidence="6">
    <location>
        <begin position="37"/>
        <end position="56"/>
    </location>
</feature>
<evidence type="ECO:0000256" key="5">
    <source>
        <dbReference type="ARBA" id="ARBA00023136"/>
    </source>
</evidence>
<comment type="caution">
    <text evidence="7">The sequence shown here is derived from an EMBL/GenBank/DDBJ whole genome shotgun (WGS) entry which is preliminary data.</text>
</comment>
<organism evidence="7 8">
    <name type="scientific">Tectimicrobiota bacterium</name>
    <dbReference type="NCBI Taxonomy" id="2528274"/>
    <lineage>
        <taxon>Bacteria</taxon>
        <taxon>Pseudomonadati</taxon>
        <taxon>Nitrospinota/Tectimicrobiota group</taxon>
        <taxon>Candidatus Tectimicrobiota</taxon>
    </lineage>
</organism>
<feature type="transmembrane region" description="Helical" evidence="6">
    <location>
        <begin position="6"/>
        <end position="25"/>
    </location>
</feature>
<reference evidence="7" key="1">
    <citation type="submission" date="2020-07" db="EMBL/GenBank/DDBJ databases">
        <title>Huge and variable diversity of episymbiotic CPR bacteria and DPANN archaea in groundwater ecosystems.</title>
        <authorList>
            <person name="He C.Y."/>
            <person name="Keren R."/>
            <person name="Whittaker M."/>
            <person name="Farag I.F."/>
            <person name="Doudna J."/>
            <person name="Cate J.H.D."/>
            <person name="Banfield J.F."/>
        </authorList>
    </citation>
    <scope>NUCLEOTIDE SEQUENCE</scope>
    <source>
        <strain evidence="7">NC_groundwater_717_Ag_S-0.2um_59_8</strain>
    </source>
</reference>
<dbReference type="Pfam" id="PF03706">
    <property type="entry name" value="LPG_synthase_TM"/>
    <property type="match status" value="1"/>
</dbReference>
<dbReference type="GO" id="GO:0005886">
    <property type="term" value="C:plasma membrane"/>
    <property type="evidence" value="ECO:0007669"/>
    <property type="project" value="UniProtKB-SubCell"/>
</dbReference>
<feature type="transmembrane region" description="Helical" evidence="6">
    <location>
        <begin position="224"/>
        <end position="244"/>
    </location>
</feature>
<feature type="transmembrane region" description="Helical" evidence="6">
    <location>
        <begin position="124"/>
        <end position="147"/>
    </location>
</feature>
<dbReference type="Proteomes" id="UP000741360">
    <property type="component" value="Unassembled WGS sequence"/>
</dbReference>
<name>A0A932M0R5_UNCTE</name>
<evidence type="ECO:0000256" key="6">
    <source>
        <dbReference type="SAM" id="Phobius"/>
    </source>
</evidence>
<evidence type="ECO:0000256" key="4">
    <source>
        <dbReference type="ARBA" id="ARBA00022989"/>
    </source>
</evidence>
<dbReference type="PANTHER" id="PTHR40277">
    <property type="entry name" value="BLL5419 PROTEIN"/>
    <property type="match status" value="1"/>
</dbReference>
<dbReference type="PANTHER" id="PTHR40277:SF1">
    <property type="entry name" value="BLL5419 PROTEIN"/>
    <property type="match status" value="1"/>
</dbReference>
<keyword evidence="2" id="KW-1003">Cell membrane</keyword>
<proteinExistence type="predicted"/>
<dbReference type="AlphaFoldDB" id="A0A932M0R5"/>
<keyword evidence="5 6" id="KW-0472">Membrane</keyword>
<dbReference type="InterPro" id="IPR022791">
    <property type="entry name" value="L-PG_synthase/AglD"/>
</dbReference>
<feature type="transmembrane region" description="Helical" evidence="6">
    <location>
        <begin position="153"/>
        <end position="172"/>
    </location>
</feature>
<evidence type="ECO:0000313" key="7">
    <source>
        <dbReference type="EMBL" id="MBI3014874.1"/>
    </source>
</evidence>
<feature type="transmembrane region" description="Helical" evidence="6">
    <location>
        <begin position="196"/>
        <end position="218"/>
    </location>
</feature>
<evidence type="ECO:0000256" key="3">
    <source>
        <dbReference type="ARBA" id="ARBA00022692"/>
    </source>
</evidence>
<feature type="transmembrane region" description="Helical" evidence="6">
    <location>
        <begin position="76"/>
        <end position="103"/>
    </location>
</feature>
<keyword evidence="4 6" id="KW-1133">Transmembrane helix</keyword>
<keyword evidence="3 6" id="KW-0812">Transmembrane</keyword>
<sequence length="311" mass="34222">MKRLHWLRVAVSIAVLWVIFTKIPLRAVGDVLGKVTPLPLFFAFLFYLCGQTLSAYKWRLLAAPLGFQRRFRDYLSYYFIGMYFNLFLPTNVGGDVGRGYYLAAENKQWTLAYYSILAERASGTLALFLVASLGILVSGGASLPLWISWGTGLATVALFGCLPAVPALLKVLRARVRILSPYIREEMTLYWKTPDLLVRALLLSALFHLLLVLIHFLIGRAMGLQLPVSSYLVTAPLTGLAAFLPVSFNGIGIREAAYIFFLGSFGAGPAVAFSFGILWLAVVVAASLLGGGAFLLKRREKFPTTESRPDA</sequence>
<feature type="transmembrane region" description="Helical" evidence="6">
    <location>
        <begin position="278"/>
        <end position="296"/>
    </location>
</feature>
<evidence type="ECO:0000313" key="8">
    <source>
        <dbReference type="Proteomes" id="UP000741360"/>
    </source>
</evidence>
<protein>
    <submittedName>
        <fullName evidence="7">Flippase-like domain-containing protein</fullName>
    </submittedName>
</protein>
<gene>
    <name evidence="7" type="ORF">HYY65_07435</name>
</gene>
<evidence type="ECO:0000256" key="1">
    <source>
        <dbReference type="ARBA" id="ARBA00004651"/>
    </source>
</evidence>
<evidence type="ECO:0000256" key="2">
    <source>
        <dbReference type="ARBA" id="ARBA00022475"/>
    </source>
</evidence>
<dbReference type="EMBL" id="JACPSX010000137">
    <property type="protein sequence ID" value="MBI3014874.1"/>
    <property type="molecule type" value="Genomic_DNA"/>
</dbReference>